<evidence type="ECO:0000259" key="10">
    <source>
        <dbReference type="PROSITE" id="PS50113"/>
    </source>
</evidence>
<keyword evidence="6" id="KW-0804">Transcription</keyword>
<dbReference type="InterPro" id="IPR025662">
    <property type="entry name" value="Sigma_54_int_dom_ATP-bd_1"/>
</dbReference>
<keyword evidence="2" id="KW-0058">Aromatic hydrocarbons catabolism</keyword>
<dbReference type="AlphaFoldDB" id="A0A0M2SWA4"/>
<dbReference type="GO" id="GO:0006355">
    <property type="term" value="P:regulation of DNA-templated transcription"/>
    <property type="evidence" value="ECO:0007669"/>
    <property type="project" value="InterPro"/>
</dbReference>
<proteinExistence type="predicted"/>
<evidence type="ECO:0000256" key="7">
    <source>
        <dbReference type="ARBA" id="ARBA00029500"/>
    </source>
</evidence>
<dbReference type="GO" id="GO:0003677">
    <property type="term" value="F:DNA binding"/>
    <property type="evidence" value="ECO:0007669"/>
    <property type="project" value="UniProtKB-KW"/>
</dbReference>
<dbReference type="NCBIfam" id="TIGR00229">
    <property type="entry name" value="sensory_box"/>
    <property type="match status" value="1"/>
</dbReference>
<keyword evidence="5" id="KW-0238">DNA-binding</keyword>
<evidence type="ECO:0000259" key="9">
    <source>
        <dbReference type="PROSITE" id="PS50112"/>
    </source>
</evidence>
<comment type="caution">
    <text evidence="11">The sequence shown here is derived from an EMBL/GenBank/DDBJ whole genome shotgun (WGS) entry which is preliminary data.</text>
</comment>
<keyword evidence="3" id="KW-0067">ATP-binding</keyword>
<dbReference type="PROSITE" id="PS50113">
    <property type="entry name" value="PAC"/>
    <property type="match status" value="1"/>
</dbReference>
<dbReference type="PROSITE" id="PS00676">
    <property type="entry name" value="SIGMA54_INTERACT_2"/>
    <property type="match status" value="1"/>
</dbReference>
<dbReference type="Pfam" id="PF00158">
    <property type="entry name" value="Sigma54_activat"/>
    <property type="match status" value="1"/>
</dbReference>
<dbReference type="FunFam" id="3.40.50.300:FF:000006">
    <property type="entry name" value="DNA-binding transcriptional regulator NtrC"/>
    <property type="match status" value="1"/>
</dbReference>
<name>A0A0M2SWA4_9BACI</name>
<dbReference type="SMART" id="SM00091">
    <property type="entry name" value="PAS"/>
    <property type="match status" value="1"/>
</dbReference>
<feature type="domain" description="Sigma-54 factor interaction" evidence="8">
    <location>
        <begin position="171"/>
        <end position="400"/>
    </location>
</feature>
<evidence type="ECO:0000259" key="8">
    <source>
        <dbReference type="PROSITE" id="PS50045"/>
    </source>
</evidence>
<dbReference type="SUPFAM" id="SSF52540">
    <property type="entry name" value="P-loop containing nucleoside triphosphate hydrolases"/>
    <property type="match status" value="1"/>
</dbReference>
<dbReference type="Proteomes" id="UP000034166">
    <property type="component" value="Unassembled WGS sequence"/>
</dbReference>
<dbReference type="InterPro" id="IPR000014">
    <property type="entry name" value="PAS"/>
</dbReference>
<dbReference type="Gene3D" id="3.40.50.300">
    <property type="entry name" value="P-loop containing nucleotide triphosphate hydrolases"/>
    <property type="match status" value="1"/>
</dbReference>
<evidence type="ECO:0000313" key="11">
    <source>
        <dbReference type="EMBL" id="KKK36910.1"/>
    </source>
</evidence>
<dbReference type="InterPro" id="IPR027417">
    <property type="entry name" value="P-loop_NTPase"/>
</dbReference>
<dbReference type="PROSITE" id="PS50045">
    <property type="entry name" value="SIGMA54_INTERACT_4"/>
    <property type="match status" value="1"/>
</dbReference>
<dbReference type="SMART" id="SM00382">
    <property type="entry name" value="AAA"/>
    <property type="match status" value="1"/>
</dbReference>
<accession>A0A0M2SWA4</accession>
<dbReference type="PANTHER" id="PTHR32071:SF57">
    <property type="entry name" value="C4-DICARBOXYLATE TRANSPORT TRANSCRIPTIONAL REGULATORY PROTEIN DCTD"/>
    <property type="match status" value="1"/>
</dbReference>
<keyword evidence="1" id="KW-0547">Nucleotide-binding</keyword>
<dbReference type="PROSITE" id="PS00675">
    <property type="entry name" value="SIGMA54_INTERACT_1"/>
    <property type="match status" value="1"/>
</dbReference>
<dbReference type="RefSeq" id="WP_046524933.1">
    <property type="nucleotide sequence ID" value="NZ_LAYY01000020.1"/>
</dbReference>
<feature type="domain" description="PAS" evidence="9">
    <location>
        <begin position="25"/>
        <end position="72"/>
    </location>
</feature>
<dbReference type="GO" id="GO:0005524">
    <property type="term" value="F:ATP binding"/>
    <property type="evidence" value="ECO:0007669"/>
    <property type="project" value="UniProtKB-KW"/>
</dbReference>
<gene>
    <name evidence="11" type="ORF">WQ57_16895</name>
</gene>
<feature type="domain" description="PAC" evidence="10">
    <location>
        <begin position="92"/>
        <end position="143"/>
    </location>
</feature>
<dbReference type="InterPro" id="IPR025944">
    <property type="entry name" value="Sigma_54_int_dom_CS"/>
</dbReference>
<evidence type="ECO:0000256" key="4">
    <source>
        <dbReference type="ARBA" id="ARBA00023015"/>
    </source>
</evidence>
<dbReference type="Pfam" id="PF00989">
    <property type="entry name" value="PAS"/>
    <property type="match status" value="1"/>
</dbReference>
<dbReference type="InterPro" id="IPR030828">
    <property type="entry name" value="HTH_TyrR"/>
</dbReference>
<dbReference type="PANTHER" id="PTHR32071">
    <property type="entry name" value="TRANSCRIPTIONAL REGULATORY PROTEIN"/>
    <property type="match status" value="1"/>
</dbReference>
<sequence length="477" mass="53967">MTIQSIHAEDLSECMKLDRINKADIENILVSIFQSSYDGIFVADKEGVGIMVNAAYSRITGVTSEELLGKNMRTVVKEGIVSESVTVKVLEQRAPVTIIQSVRGKELLVTGNPVFGQDGQIVYVVTNVRDISDLNQMKTELLHSRKMTDQYISEIQELRKRELIQMHLDGVVAQSQEIMKVFHLARKVAKVDSGVLILGESGVGKEVIVNYIHQESDRAAKPLVKVNCGAIPHHLLESELFGYERGAFTGANGQGKPGLFELANGGTIFLDEIGDMPIDLQVKLLRVLQEFEIMRVGGTKSIKIDVRIISATHMDLERMVEKNDFRRDLYYRLNIVPIKVPPLRDRRVDIVPLAFYFLKRMNEKNTLNKRFHPETLQLFEAYNWPGNIRELENLIERLAVMADLDEISIKDLPPYMLQSVGMMKSETGKLKETVANLERKMIKEQMERLKTTRRAAEALGISQSALVKKMKRLGLTF</sequence>
<dbReference type="Gene3D" id="1.10.10.60">
    <property type="entry name" value="Homeodomain-like"/>
    <property type="match status" value="1"/>
</dbReference>
<dbReference type="Gene3D" id="1.10.8.60">
    <property type="match status" value="1"/>
</dbReference>
<dbReference type="CDD" id="cd00009">
    <property type="entry name" value="AAA"/>
    <property type="match status" value="1"/>
</dbReference>
<keyword evidence="12" id="KW-1185">Reference proteome</keyword>
<evidence type="ECO:0000256" key="1">
    <source>
        <dbReference type="ARBA" id="ARBA00022741"/>
    </source>
</evidence>
<dbReference type="EMBL" id="LAYY01000020">
    <property type="protein sequence ID" value="KKK36910.1"/>
    <property type="molecule type" value="Genomic_DNA"/>
</dbReference>
<dbReference type="InterPro" id="IPR009057">
    <property type="entry name" value="Homeodomain-like_sf"/>
</dbReference>
<dbReference type="Pfam" id="PF18024">
    <property type="entry name" value="HTH_50"/>
    <property type="match status" value="1"/>
</dbReference>
<reference evidence="11 12" key="1">
    <citation type="submission" date="2015-04" db="EMBL/GenBank/DDBJ databases">
        <title>Taxonomic description and genome sequence of Bacillus campisalis sp. nov., a novel member of the genus Bacillus isolated from solar saltern.</title>
        <authorList>
            <person name="Mathan Kumar R."/>
            <person name="Kaur G."/>
            <person name="Kumar A."/>
            <person name="Singh N.K."/>
            <person name="Kaur N."/>
            <person name="Kumar N."/>
            <person name="Mayilraj S."/>
        </authorList>
    </citation>
    <scope>NUCLEOTIDE SEQUENCE [LARGE SCALE GENOMIC DNA]</scope>
    <source>
        <strain evidence="11 12">SA2-6</strain>
    </source>
</reference>
<evidence type="ECO:0000256" key="5">
    <source>
        <dbReference type="ARBA" id="ARBA00023125"/>
    </source>
</evidence>
<dbReference type="Pfam" id="PF25601">
    <property type="entry name" value="AAA_lid_14"/>
    <property type="match status" value="1"/>
</dbReference>
<dbReference type="PROSITE" id="PS50112">
    <property type="entry name" value="PAS"/>
    <property type="match status" value="1"/>
</dbReference>
<evidence type="ECO:0000256" key="3">
    <source>
        <dbReference type="ARBA" id="ARBA00022840"/>
    </source>
</evidence>
<protein>
    <recommendedName>
        <fullName evidence="7">HTH-type transcriptional regulatory protein TyrR</fullName>
    </recommendedName>
</protein>
<dbReference type="SUPFAM" id="SSF46689">
    <property type="entry name" value="Homeodomain-like"/>
    <property type="match status" value="1"/>
</dbReference>
<dbReference type="InterPro" id="IPR013767">
    <property type="entry name" value="PAS_fold"/>
</dbReference>
<dbReference type="InterPro" id="IPR025943">
    <property type="entry name" value="Sigma_54_int_dom_ATP-bd_2"/>
</dbReference>
<dbReference type="InterPro" id="IPR003593">
    <property type="entry name" value="AAA+_ATPase"/>
</dbReference>
<dbReference type="CDD" id="cd00130">
    <property type="entry name" value="PAS"/>
    <property type="match status" value="1"/>
</dbReference>
<dbReference type="InterPro" id="IPR035965">
    <property type="entry name" value="PAS-like_dom_sf"/>
</dbReference>
<dbReference type="InterPro" id="IPR058031">
    <property type="entry name" value="AAA_lid_NorR"/>
</dbReference>
<keyword evidence="4" id="KW-0805">Transcription regulation</keyword>
<dbReference type="PATRIC" id="fig|1408103.3.peg.3762"/>
<dbReference type="OrthoDB" id="9771372at2"/>
<dbReference type="SUPFAM" id="SSF55785">
    <property type="entry name" value="PYP-like sensor domain (PAS domain)"/>
    <property type="match status" value="1"/>
</dbReference>
<organism evidence="11 12">
    <name type="scientific">Mesobacillus campisalis</name>
    <dbReference type="NCBI Taxonomy" id="1408103"/>
    <lineage>
        <taxon>Bacteria</taxon>
        <taxon>Bacillati</taxon>
        <taxon>Bacillota</taxon>
        <taxon>Bacilli</taxon>
        <taxon>Bacillales</taxon>
        <taxon>Bacillaceae</taxon>
        <taxon>Mesobacillus</taxon>
    </lineage>
</organism>
<evidence type="ECO:0000256" key="2">
    <source>
        <dbReference type="ARBA" id="ARBA00022797"/>
    </source>
</evidence>
<dbReference type="InterPro" id="IPR002078">
    <property type="entry name" value="Sigma_54_int"/>
</dbReference>
<evidence type="ECO:0000256" key="6">
    <source>
        <dbReference type="ARBA" id="ARBA00023163"/>
    </source>
</evidence>
<dbReference type="PROSITE" id="PS00688">
    <property type="entry name" value="SIGMA54_INTERACT_3"/>
    <property type="match status" value="1"/>
</dbReference>
<evidence type="ECO:0000313" key="12">
    <source>
        <dbReference type="Proteomes" id="UP000034166"/>
    </source>
</evidence>
<dbReference type="Gene3D" id="3.30.450.20">
    <property type="entry name" value="PAS domain"/>
    <property type="match status" value="1"/>
</dbReference>
<dbReference type="InterPro" id="IPR000700">
    <property type="entry name" value="PAS-assoc_C"/>
</dbReference>